<dbReference type="AlphaFoldDB" id="A0A7E4ZQZ2"/>
<organism evidence="3 4">
    <name type="scientific">Panagrellus redivivus</name>
    <name type="common">Microworm</name>
    <dbReference type="NCBI Taxonomy" id="6233"/>
    <lineage>
        <taxon>Eukaryota</taxon>
        <taxon>Metazoa</taxon>
        <taxon>Ecdysozoa</taxon>
        <taxon>Nematoda</taxon>
        <taxon>Chromadorea</taxon>
        <taxon>Rhabditida</taxon>
        <taxon>Tylenchina</taxon>
        <taxon>Panagrolaimomorpha</taxon>
        <taxon>Panagrolaimoidea</taxon>
        <taxon>Panagrolaimidae</taxon>
        <taxon>Panagrellus</taxon>
    </lineage>
</organism>
<feature type="coiled-coil region" evidence="1">
    <location>
        <begin position="429"/>
        <end position="530"/>
    </location>
</feature>
<evidence type="ECO:0000313" key="4">
    <source>
        <dbReference type="WBParaSite" id="Pan_g1220.t1"/>
    </source>
</evidence>
<feature type="coiled-coil region" evidence="1">
    <location>
        <begin position="169"/>
        <end position="228"/>
    </location>
</feature>
<name>A0A7E4ZQZ2_PANRE</name>
<reference evidence="4" key="2">
    <citation type="submission" date="2020-10" db="UniProtKB">
        <authorList>
            <consortium name="WormBaseParasite"/>
        </authorList>
    </citation>
    <scope>IDENTIFICATION</scope>
</reference>
<dbReference type="Proteomes" id="UP000492821">
    <property type="component" value="Unassembled WGS sequence"/>
</dbReference>
<evidence type="ECO:0000256" key="1">
    <source>
        <dbReference type="SAM" id="Coils"/>
    </source>
</evidence>
<sequence length="636" mass="72615">MSLKAPKKGATRDTAKDIILGLQPSGKGPRKPKEGIAQTPPRKSTAQTIVVPKQDTALINSLQNQLQQLKKQHNDLAYSEQASRKRLEAAQEALNKKLLTSASGDVHSSRALDDIRRQLIQLESKQGMIHQDVGAIKGTVDRHTNDIAGLSSEVKNRPTVDPSKLTSTQQQVDMRLRDLHNQLAQMKQQIDAEVQDRTRGNVQNNDAINRLNEYIRQQEQQKNNMMAQLSSKGDTEKIQEETRRLNEKMTLLSNDLSKSMMEREARLREELINKHGASTIAMKQDYESQLEKERESKRRLEERMIQMEALLVELQSTQQNDKNKNKEKFVKVNEALAALEHHLELGNKKMDKILNAEIQSRKLHEKGLLSKVNDLDDRLQNYLAGLTKSVEDAKAGKENIKVPTLDTDALRREMESISADKNKMSMEGLLKLEEKISRIQQGLNRDRRQMTDALSDMNGKDQITKLKIQLSKLDDVIDDVEKTQDRVRDKVERQIPQDLNELSAKVDNLKQQLSQKMDQEEEERYLAIKELQDAYNKLTAKPVKNDMVEMNGANPTLQRDIDECKVAIKKLAESITTVKNVLDKKINDEVRKREQDVENLEKKLRNPYGNRAPQNRYPPQVPPAQQTQPSVPSEST</sequence>
<feature type="coiled-coil region" evidence="1">
    <location>
        <begin position="283"/>
        <end position="317"/>
    </location>
</feature>
<keyword evidence="3" id="KW-1185">Reference proteome</keyword>
<protein>
    <submittedName>
        <fullName evidence="4">Golgin subfamily B member 1-like</fullName>
    </submittedName>
</protein>
<dbReference type="WBParaSite" id="Pan_g1220.t1">
    <property type="protein sequence ID" value="Pan_g1220.t1"/>
    <property type="gene ID" value="Pan_g1220"/>
</dbReference>
<feature type="compositionally biased region" description="Low complexity" evidence="2">
    <location>
        <begin position="623"/>
        <end position="636"/>
    </location>
</feature>
<evidence type="ECO:0000313" key="3">
    <source>
        <dbReference type="Proteomes" id="UP000492821"/>
    </source>
</evidence>
<feature type="region of interest" description="Disordered" evidence="2">
    <location>
        <begin position="592"/>
        <end position="636"/>
    </location>
</feature>
<dbReference type="PANTHER" id="PTHR35153">
    <property type="entry name" value="COILED-COIL DOMAIN-CONTAINING PROTEIN 154"/>
    <property type="match status" value="1"/>
</dbReference>
<dbReference type="PANTHER" id="PTHR35153:SF1">
    <property type="entry name" value="COILED-COIL DOMAIN-CONTAINING PROTEIN 154"/>
    <property type="match status" value="1"/>
</dbReference>
<feature type="region of interest" description="Disordered" evidence="2">
    <location>
        <begin position="1"/>
        <end position="46"/>
    </location>
</feature>
<reference evidence="3" key="1">
    <citation type="journal article" date="2013" name="Genetics">
        <title>The draft genome and transcriptome of Panagrellus redivivus are shaped by the harsh demands of a free-living lifestyle.</title>
        <authorList>
            <person name="Srinivasan J."/>
            <person name="Dillman A.R."/>
            <person name="Macchietto M.G."/>
            <person name="Heikkinen L."/>
            <person name="Lakso M."/>
            <person name="Fracchia K.M."/>
            <person name="Antoshechkin I."/>
            <person name="Mortazavi A."/>
            <person name="Wong G."/>
            <person name="Sternberg P.W."/>
        </authorList>
    </citation>
    <scope>NUCLEOTIDE SEQUENCE [LARGE SCALE GENOMIC DNA]</scope>
    <source>
        <strain evidence="3">MT8872</strain>
    </source>
</reference>
<accession>A0A7E4ZQZ2</accession>
<evidence type="ECO:0000256" key="2">
    <source>
        <dbReference type="SAM" id="MobiDB-lite"/>
    </source>
</evidence>
<keyword evidence="1" id="KW-0175">Coiled coil</keyword>
<proteinExistence type="predicted"/>
<feature type="compositionally biased region" description="Basic and acidic residues" evidence="2">
    <location>
        <begin position="592"/>
        <end position="604"/>
    </location>
</feature>
<dbReference type="InterPro" id="IPR029512">
    <property type="entry name" value="CCDC154"/>
</dbReference>